<keyword evidence="3" id="KW-1185">Reference proteome</keyword>
<comment type="caution">
    <text evidence="2">The sequence shown here is derived from an EMBL/GenBank/DDBJ whole genome shotgun (WGS) entry which is preliminary data.</text>
</comment>
<accession>A0AAV0XMY7</accession>
<gene>
    <name evidence="2" type="ORF">MEUPH1_LOCUS24042</name>
</gene>
<dbReference type="Proteomes" id="UP001160148">
    <property type="component" value="Unassembled WGS sequence"/>
</dbReference>
<reference evidence="2 3" key="1">
    <citation type="submission" date="2023-01" db="EMBL/GenBank/DDBJ databases">
        <authorList>
            <person name="Whitehead M."/>
        </authorList>
    </citation>
    <scope>NUCLEOTIDE SEQUENCE [LARGE SCALE GENOMIC DNA]</scope>
</reference>
<evidence type="ECO:0000313" key="2">
    <source>
        <dbReference type="EMBL" id="CAI6369855.1"/>
    </source>
</evidence>
<proteinExistence type="predicted"/>
<protein>
    <submittedName>
        <fullName evidence="2">Uncharacterized protein</fullName>
    </submittedName>
</protein>
<dbReference type="EMBL" id="CARXXK010000084">
    <property type="protein sequence ID" value="CAI6369855.1"/>
    <property type="molecule type" value="Genomic_DNA"/>
</dbReference>
<dbReference type="AlphaFoldDB" id="A0AAV0XMY7"/>
<feature type="region of interest" description="Disordered" evidence="1">
    <location>
        <begin position="1"/>
        <end position="33"/>
    </location>
</feature>
<feature type="compositionally biased region" description="Polar residues" evidence="1">
    <location>
        <begin position="1"/>
        <end position="16"/>
    </location>
</feature>
<evidence type="ECO:0000256" key="1">
    <source>
        <dbReference type="SAM" id="MobiDB-lite"/>
    </source>
</evidence>
<sequence length="144" mass="16074">MSSLSQDQINELITNAESEDDEDGWSWDGDISDSELEDDSLVKTIREKLVSKLCSTPVNTSRNLYSQFPSSKPTSSIQYISNDDQDMYCFASSPEITVNSDLDFIDIENLPIFYDNGVNISNISNGLMDVDESIKIQVIVLVTT</sequence>
<feature type="compositionally biased region" description="Acidic residues" evidence="1">
    <location>
        <begin position="17"/>
        <end position="33"/>
    </location>
</feature>
<evidence type="ECO:0000313" key="3">
    <source>
        <dbReference type="Proteomes" id="UP001160148"/>
    </source>
</evidence>
<organism evidence="2 3">
    <name type="scientific">Macrosiphum euphorbiae</name>
    <name type="common">potato aphid</name>
    <dbReference type="NCBI Taxonomy" id="13131"/>
    <lineage>
        <taxon>Eukaryota</taxon>
        <taxon>Metazoa</taxon>
        <taxon>Ecdysozoa</taxon>
        <taxon>Arthropoda</taxon>
        <taxon>Hexapoda</taxon>
        <taxon>Insecta</taxon>
        <taxon>Pterygota</taxon>
        <taxon>Neoptera</taxon>
        <taxon>Paraneoptera</taxon>
        <taxon>Hemiptera</taxon>
        <taxon>Sternorrhyncha</taxon>
        <taxon>Aphidomorpha</taxon>
        <taxon>Aphidoidea</taxon>
        <taxon>Aphididae</taxon>
        <taxon>Macrosiphini</taxon>
        <taxon>Macrosiphum</taxon>
    </lineage>
</organism>
<name>A0AAV0XMY7_9HEMI</name>